<evidence type="ECO:0008006" key="3">
    <source>
        <dbReference type="Google" id="ProtNLM"/>
    </source>
</evidence>
<proteinExistence type="predicted"/>
<dbReference type="PROSITE" id="PS51257">
    <property type="entry name" value="PROKAR_LIPOPROTEIN"/>
    <property type="match status" value="1"/>
</dbReference>
<dbReference type="EMBL" id="FQUC01000003">
    <property type="protein sequence ID" value="SHF03632.1"/>
    <property type="molecule type" value="Genomic_DNA"/>
</dbReference>
<dbReference type="RefSeq" id="WP_062177437.1">
    <property type="nucleotide sequence ID" value="NZ_BBXL01000003.1"/>
</dbReference>
<evidence type="ECO:0000313" key="2">
    <source>
        <dbReference type="Proteomes" id="UP000184480"/>
    </source>
</evidence>
<dbReference type="Proteomes" id="UP000184480">
    <property type="component" value="Unassembled WGS sequence"/>
</dbReference>
<name>A0A1M4YDT2_9BACT</name>
<gene>
    <name evidence="1" type="ORF">SAMN05444362_103137</name>
</gene>
<organism evidence="1 2">
    <name type="scientific">Dysgonomonas macrotermitis</name>
    <dbReference type="NCBI Taxonomy" id="1346286"/>
    <lineage>
        <taxon>Bacteria</taxon>
        <taxon>Pseudomonadati</taxon>
        <taxon>Bacteroidota</taxon>
        <taxon>Bacteroidia</taxon>
        <taxon>Bacteroidales</taxon>
        <taxon>Dysgonomonadaceae</taxon>
        <taxon>Dysgonomonas</taxon>
    </lineage>
</organism>
<protein>
    <recommendedName>
        <fullName evidence="3">Lipoprotein</fullName>
    </recommendedName>
</protein>
<accession>A0A1M4YDT2</accession>
<reference evidence="2" key="1">
    <citation type="submission" date="2016-11" db="EMBL/GenBank/DDBJ databases">
        <authorList>
            <person name="Varghese N."/>
            <person name="Submissions S."/>
        </authorList>
    </citation>
    <scope>NUCLEOTIDE SEQUENCE [LARGE SCALE GENOMIC DNA]</scope>
    <source>
        <strain evidence="2">DSM 27370</strain>
    </source>
</reference>
<dbReference type="AlphaFoldDB" id="A0A1M4YDT2"/>
<sequence length="123" mass="14414">MKKKYYWYYLFFPLLILGCNHRPDNKFIGICRISDDTLKLEYAGSYDVIKEVDIKSYNDTLEIKVVSVGNPPKQPKDFYIPLKPSIRKIIIRDSTILDVDSIPKCSKKYSGEEALKYLRKLNQ</sequence>
<evidence type="ECO:0000313" key="1">
    <source>
        <dbReference type="EMBL" id="SHF03632.1"/>
    </source>
</evidence>
<keyword evidence="2" id="KW-1185">Reference proteome</keyword>